<gene>
    <name evidence="2" type="ORF">NCTC10138_01257</name>
</gene>
<dbReference type="Pfam" id="PF13091">
    <property type="entry name" value="PLDc_2"/>
    <property type="match status" value="1"/>
</dbReference>
<reference evidence="2 3" key="1">
    <citation type="submission" date="2019-01" db="EMBL/GenBank/DDBJ databases">
        <authorList>
            <consortium name="Pathogen Informatics"/>
        </authorList>
    </citation>
    <scope>NUCLEOTIDE SEQUENCE [LARGE SCALE GENOMIC DNA]</scope>
    <source>
        <strain evidence="2 3">NCTC10138</strain>
    </source>
</reference>
<organism evidence="2 3">
    <name type="scientific">Haploplasma axanthum</name>
    <name type="common">Acholeplasma axanthum</name>
    <dbReference type="NCBI Taxonomy" id="29552"/>
    <lineage>
        <taxon>Bacteria</taxon>
        <taxon>Bacillati</taxon>
        <taxon>Mycoplasmatota</taxon>
        <taxon>Mollicutes</taxon>
        <taxon>Acholeplasmatales</taxon>
        <taxon>Acholeplasmataceae</taxon>
        <taxon>Haploplasma</taxon>
    </lineage>
</organism>
<protein>
    <submittedName>
        <fullName evidence="2">Cardiolipin synthetase</fullName>
    </submittedName>
</protein>
<dbReference type="GO" id="GO:0006793">
    <property type="term" value="P:phosphorus metabolic process"/>
    <property type="evidence" value="ECO:0007669"/>
    <property type="project" value="UniProtKB-ARBA"/>
</dbReference>
<proteinExistence type="predicted"/>
<feature type="domain" description="Phospholipase D-like" evidence="1">
    <location>
        <begin position="212"/>
        <end position="326"/>
    </location>
</feature>
<name>A0A449BEJ2_HAPAX</name>
<dbReference type="PANTHER" id="PTHR21248">
    <property type="entry name" value="CARDIOLIPIN SYNTHASE"/>
    <property type="match status" value="1"/>
</dbReference>
<dbReference type="SUPFAM" id="SSF56024">
    <property type="entry name" value="Phospholipase D/nuclease"/>
    <property type="match status" value="2"/>
</dbReference>
<dbReference type="PANTHER" id="PTHR21248:SF22">
    <property type="entry name" value="PHOSPHOLIPASE D"/>
    <property type="match status" value="1"/>
</dbReference>
<sequence length="359" mass="42367">MYNLLANGKDTFNIICESIDNAKNEVIIKMFIWRDDYVGNLVLKHLINAAKRNVDITIYKDLYGSVFEKSSDDKASLFHKEIPWKLTLKSFFYANSGYREPYTLNKNKQVYNDNLRELLSYPNVSVDTTLSKDCSCFYLIDQKVLTLGGMGIEDREYEDNNEYEENQNYMIKIIDLETIKFFEKRLNDDSSFDFEKKLDFIFNKKRNMKKVMIDLIYRTTEKMYLVTEHFANKSILKEILKAQKRGIKIEIITNRKTRYLTNLNLKILKKLVNKDVNVYLSDRRITANTFLLDNKVIIGSTQITKRGIKFRQSVISIKNESIVDEWSLQYKILKSKCVKAKVKDFKYSKIKAFFESIFS</sequence>
<dbReference type="STRING" id="1278311.GCA_000428705_00248"/>
<keyword evidence="3" id="KW-1185">Reference proteome</keyword>
<dbReference type="AlphaFoldDB" id="A0A449BEJ2"/>
<evidence type="ECO:0000259" key="1">
    <source>
        <dbReference type="Pfam" id="PF13091"/>
    </source>
</evidence>
<dbReference type="Gene3D" id="3.30.870.10">
    <property type="entry name" value="Endonuclease Chain A"/>
    <property type="match status" value="2"/>
</dbReference>
<dbReference type="EMBL" id="LR215048">
    <property type="protein sequence ID" value="VEU80869.1"/>
    <property type="molecule type" value="Genomic_DNA"/>
</dbReference>
<accession>A0A449BEJ2</accession>
<dbReference type="InterPro" id="IPR025202">
    <property type="entry name" value="PLD-like_dom"/>
</dbReference>
<dbReference type="KEGG" id="aaxa:NCTC10138_01257"/>
<evidence type="ECO:0000313" key="2">
    <source>
        <dbReference type="EMBL" id="VEU80869.1"/>
    </source>
</evidence>
<dbReference type="Proteomes" id="UP000289841">
    <property type="component" value="Chromosome"/>
</dbReference>
<dbReference type="OrthoDB" id="9762009at2"/>
<dbReference type="RefSeq" id="WP_026391123.1">
    <property type="nucleotide sequence ID" value="NZ_LR215048.1"/>
</dbReference>
<evidence type="ECO:0000313" key="3">
    <source>
        <dbReference type="Proteomes" id="UP000289841"/>
    </source>
</evidence>